<accession>A0A6I3IC90</accession>
<dbReference type="InterPro" id="IPR000639">
    <property type="entry name" value="Epox_hydrolase-like"/>
</dbReference>
<evidence type="ECO:0000256" key="2">
    <source>
        <dbReference type="SAM" id="MobiDB-lite"/>
    </source>
</evidence>
<keyword evidence="1 4" id="KW-0378">Hydrolase</keyword>
<dbReference type="Proteomes" id="UP000431092">
    <property type="component" value="Unassembled WGS sequence"/>
</dbReference>
<evidence type="ECO:0000313" key="4">
    <source>
        <dbReference type="EMBL" id="MTB71522.1"/>
    </source>
</evidence>
<dbReference type="InterPro" id="IPR000073">
    <property type="entry name" value="AB_hydrolase_1"/>
</dbReference>
<sequence length="300" mass="32429">MADHVDTPPLTSFTRDGLTFEVVDGGPRDGEVVVLLHGFPEDASAWTAVSERLHDNGFRTLAPDQRGYSPGASPTGTDAYRVTQLVRDVLALVDASGAERVHLVGHDWGGAVAWATALSSPERLLSLTVLSTPHPTAMARALRTPDQARRSWYMLAFQVPGLPERVLSRSMRRFLTSAGLPADHAERYAARFASPASLRGPIGWYRASAPWRSLSSRGSGRRTGGGATKGAGAQRSSQVRVPTTYVWGRHDVALGRAAAEGTADLVDADYRFVELDAGHWLPECHPDEVAEAITERARRS</sequence>
<reference evidence="4 5" key="1">
    <citation type="submission" date="2019-11" db="EMBL/GenBank/DDBJ databases">
        <title>Whole genome sequencing identifies a novel species of the genus Arsenicicoccus isolated from human blood.</title>
        <authorList>
            <person name="Jeong J.H."/>
            <person name="Kweon O.J."/>
            <person name="Kim H.R."/>
            <person name="Kim T.-H."/>
            <person name="Ha S.-M."/>
            <person name="Lee M.-K."/>
        </authorList>
    </citation>
    <scope>NUCLEOTIDE SEQUENCE [LARGE SCALE GENOMIC DNA]</scope>
    <source>
        <strain evidence="4 5">MKL-02</strain>
    </source>
</reference>
<dbReference type="SUPFAM" id="SSF53474">
    <property type="entry name" value="alpha/beta-Hydrolases"/>
    <property type="match status" value="1"/>
</dbReference>
<dbReference type="PRINTS" id="PR00111">
    <property type="entry name" value="ABHYDROLASE"/>
</dbReference>
<dbReference type="InterPro" id="IPR029058">
    <property type="entry name" value="AB_hydrolase_fold"/>
</dbReference>
<dbReference type="Gene3D" id="3.40.50.1820">
    <property type="entry name" value="alpha/beta hydrolase"/>
    <property type="match status" value="1"/>
</dbReference>
<dbReference type="EMBL" id="WLVL01000021">
    <property type="protein sequence ID" value="MTB71522.1"/>
    <property type="molecule type" value="Genomic_DNA"/>
</dbReference>
<dbReference type="PRINTS" id="PR00412">
    <property type="entry name" value="EPOXHYDRLASE"/>
</dbReference>
<dbReference type="GO" id="GO:0016787">
    <property type="term" value="F:hydrolase activity"/>
    <property type="evidence" value="ECO:0007669"/>
    <property type="project" value="UniProtKB-KW"/>
</dbReference>
<gene>
    <name evidence="4" type="ORF">GGG17_05965</name>
</gene>
<evidence type="ECO:0000259" key="3">
    <source>
        <dbReference type="Pfam" id="PF00561"/>
    </source>
</evidence>
<dbReference type="Pfam" id="PF00561">
    <property type="entry name" value="Abhydrolase_1"/>
    <property type="match status" value="1"/>
</dbReference>
<name>A0A6I3IC90_9MICO</name>
<evidence type="ECO:0000313" key="5">
    <source>
        <dbReference type="Proteomes" id="UP000431092"/>
    </source>
</evidence>
<comment type="caution">
    <text evidence="4">The sequence shown here is derived from an EMBL/GenBank/DDBJ whole genome shotgun (WGS) entry which is preliminary data.</text>
</comment>
<protein>
    <submittedName>
        <fullName evidence="4">Alpha/beta fold hydrolase</fullName>
    </submittedName>
</protein>
<dbReference type="RefSeq" id="WP_154592848.1">
    <property type="nucleotide sequence ID" value="NZ_WLVL01000021.1"/>
</dbReference>
<organism evidence="4 5">
    <name type="scientific">Arsenicicoccus cauae</name>
    <dbReference type="NCBI Taxonomy" id="2663847"/>
    <lineage>
        <taxon>Bacteria</taxon>
        <taxon>Bacillati</taxon>
        <taxon>Actinomycetota</taxon>
        <taxon>Actinomycetes</taxon>
        <taxon>Micrococcales</taxon>
        <taxon>Intrasporangiaceae</taxon>
        <taxon>Arsenicicoccus</taxon>
    </lineage>
</organism>
<proteinExistence type="predicted"/>
<dbReference type="PANTHER" id="PTHR43329">
    <property type="entry name" value="EPOXIDE HYDROLASE"/>
    <property type="match status" value="1"/>
</dbReference>
<feature type="region of interest" description="Disordered" evidence="2">
    <location>
        <begin position="213"/>
        <end position="237"/>
    </location>
</feature>
<dbReference type="AlphaFoldDB" id="A0A6I3IC90"/>
<keyword evidence="5" id="KW-1185">Reference proteome</keyword>
<feature type="domain" description="AB hydrolase-1" evidence="3">
    <location>
        <begin position="32"/>
        <end position="282"/>
    </location>
</feature>
<evidence type="ECO:0000256" key="1">
    <source>
        <dbReference type="ARBA" id="ARBA00022801"/>
    </source>
</evidence>